<dbReference type="AlphaFoldDB" id="A0A412GFF0"/>
<dbReference type="Proteomes" id="UP000285864">
    <property type="component" value="Unassembled WGS sequence"/>
</dbReference>
<dbReference type="InterPro" id="IPR036514">
    <property type="entry name" value="SGNH_hydro_sf"/>
</dbReference>
<dbReference type="GO" id="GO:0016788">
    <property type="term" value="F:hydrolase activity, acting on ester bonds"/>
    <property type="evidence" value="ECO:0007669"/>
    <property type="project" value="UniProtKB-ARBA"/>
</dbReference>
<dbReference type="PANTHER" id="PTHR34407">
    <property type="entry name" value="EXPRESSED PROTEIN"/>
    <property type="match status" value="1"/>
</dbReference>
<sequence length="404" mass="46541">MRLLCFLFINVLLGYSTSSVKGENLFQDKKSNLLKERLLSSRFHLYNGHQFLRSALLEKDTLNVVFFGGSITYNPGWRNDLEEYFTAQFPEKVICYHNKGIPSLGSVAHVFRYDSDVLSQVKPDILFYESVVNDRANAYPDEEQARAVESIIRRSIAVNPNMDIIMMYFADPDKLADYKKGRIPDEICLQNNIADHYGIPVIDISREVYERIQAGEFSWEKDIKDLHPSPFGQKIYSSSMKVMLDSLLLKGKYAATRKLPSSLNEKYYRHARYESVKNGKGTFKYEPRYIPDNGQPTRAGFTDVPMLVGEKPEEEFVYEFEGTTIGICYISGNDAGIIRYRIDGGKYQVKDLYTKYSDKLHVPKYVILKDDLNEGKHKIEVEIMKEKNEKSKGNACRIVHFLVN</sequence>
<evidence type="ECO:0000313" key="3">
    <source>
        <dbReference type="Proteomes" id="UP000285864"/>
    </source>
</evidence>
<keyword evidence="3" id="KW-1185">Reference proteome</keyword>
<comment type="caution">
    <text evidence="2">The sequence shown here is derived from an EMBL/GenBank/DDBJ whole genome shotgun (WGS) entry which is preliminary data.</text>
</comment>
<dbReference type="EMBL" id="QRUU01000053">
    <property type="protein sequence ID" value="RGR93572.1"/>
    <property type="molecule type" value="Genomic_DNA"/>
</dbReference>
<proteinExistence type="predicted"/>
<dbReference type="Gene3D" id="2.60.120.260">
    <property type="entry name" value="Galactose-binding domain-like"/>
    <property type="match status" value="1"/>
</dbReference>
<reference evidence="2 3" key="1">
    <citation type="submission" date="2018-08" db="EMBL/GenBank/DDBJ databases">
        <title>A genome reference for cultivated species of the human gut microbiota.</title>
        <authorList>
            <person name="Zou Y."/>
            <person name="Xue W."/>
            <person name="Luo G."/>
        </authorList>
    </citation>
    <scope>NUCLEOTIDE SEQUENCE [LARGE SCALE GENOMIC DNA]</scope>
    <source>
        <strain evidence="2 3">AF24-2</strain>
    </source>
</reference>
<keyword evidence="2" id="KW-0378">Hydrolase</keyword>
<evidence type="ECO:0000259" key="1">
    <source>
        <dbReference type="Pfam" id="PF13472"/>
    </source>
</evidence>
<dbReference type="SUPFAM" id="SSF52266">
    <property type="entry name" value="SGNH hydrolase"/>
    <property type="match status" value="1"/>
</dbReference>
<dbReference type="PANTHER" id="PTHR34407:SF1">
    <property type="entry name" value="SGNH HYDROLASE-TYPE ESTERASE DOMAIN-CONTAINING PROTEIN"/>
    <property type="match status" value="1"/>
</dbReference>
<evidence type="ECO:0000313" key="2">
    <source>
        <dbReference type="EMBL" id="RGR93572.1"/>
    </source>
</evidence>
<dbReference type="Gene3D" id="3.40.50.1110">
    <property type="entry name" value="SGNH hydrolase"/>
    <property type="match status" value="1"/>
</dbReference>
<name>A0A412GFF0_9BACT</name>
<gene>
    <name evidence="2" type="ORF">DWY20_11165</name>
</gene>
<organism evidence="2 3">
    <name type="scientific">Phocaeicola coprocola</name>
    <dbReference type="NCBI Taxonomy" id="310298"/>
    <lineage>
        <taxon>Bacteria</taxon>
        <taxon>Pseudomonadati</taxon>
        <taxon>Bacteroidota</taxon>
        <taxon>Bacteroidia</taxon>
        <taxon>Bacteroidales</taxon>
        <taxon>Bacteroidaceae</taxon>
        <taxon>Phocaeicola</taxon>
    </lineage>
</organism>
<dbReference type="InterPro" id="IPR013830">
    <property type="entry name" value="SGNH_hydro"/>
</dbReference>
<protein>
    <submittedName>
        <fullName evidence="2">SGNH/GDSL hydrolase family protein</fullName>
    </submittedName>
</protein>
<accession>A0A412GFF0</accession>
<feature type="domain" description="SGNH hydrolase-type esterase" evidence="1">
    <location>
        <begin position="66"/>
        <end position="235"/>
    </location>
</feature>
<dbReference type="Pfam" id="PF13472">
    <property type="entry name" value="Lipase_GDSL_2"/>
    <property type="match status" value="1"/>
</dbReference>